<evidence type="ECO:0000256" key="1">
    <source>
        <dbReference type="SAM" id="Phobius"/>
    </source>
</evidence>
<protein>
    <submittedName>
        <fullName evidence="2">Uncharacterized protein</fullName>
    </submittedName>
</protein>
<proteinExistence type="predicted"/>
<dbReference type="GeneID" id="14698253"/>
<dbReference type="EMBL" id="JQ066768">
    <property type="protein sequence ID" value="AFA44888.1"/>
    <property type="molecule type" value="Genomic_DNA"/>
</dbReference>
<evidence type="ECO:0000313" key="2">
    <source>
        <dbReference type="EMBL" id="AFA44888.1"/>
    </source>
</evidence>
<gene>
    <name evidence="2" type="ORF">RcapNL_00048</name>
</gene>
<keyword evidence="1" id="KW-1133">Transmembrane helix</keyword>
<keyword evidence="1" id="KW-0812">Transmembrane</keyword>
<sequence length="102" mass="10494">MALGPGSSPPIRLVDENFDYGGSGGGGGNMLEMRVKGLEDDMKDVKSDMKDVKKDLVDIKVSLAGIHGELKRVPGFVGMGLLIGAIVGLNTIAQIAAKAAGL</sequence>
<name>H6WBQ1_9CAUD</name>
<dbReference type="RefSeq" id="YP_007518430.1">
    <property type="nucleotide sequence ID" value="NC_020489.1"/>
</dbReference>
<organism evidence="2 3">
    <name type="scientific">Rhodobacter phage RcapNL</name>
    <dbReference type="NCBI Taxonomy" id="1131316"/>
    <lineage>
        <taxon>Viruses</taxon>
        <taxon>Duplodnaviria</taxon>
        <taxon>Heunggongvirae</taxon>
        <taxon>Uroviricota</taxon>
        <taxon>Caudoviricetes</taxon>
        <taxon>Capnelvirus</taxon>
        <taxon>Capnelvirus RcapNL</taxon>
    </lineage>
</organism>
<keyword evidence="1" id="KW-0472">Membrane</keyword>
<dbReference type="Proteomes" id="UP000007518">
    <property type="component" value="Segment"/>
</dbReference>
<evidence type="ECO:0000313" key="3">
    <source>
        <dbReference type="Proteomes" id="UP000007518"/>
    </source>
</evidence>
<reference evidence="2 3" key="1">
    <citation type="submission" date="2011-11" db="EMBL/GenBank/DDBJ databases">
        <authorList>
            <person name="Hynes A.P."/>
            <person name="Lang A.S."/>
        </authorList>
    </citation>
    <scope>NUCLEOTIDE SEQUENCE [LARGE SCALE GENOMIC DNA]</scope>
</reference>
<dbReference type="KEGG" id="vg:14698253"/>
<accession>H6WBQ1</accession>
<keyword evidence="3" id="KW-1185">Reference proteome</keyword>
<feature type="transmembrane region" description="Helical" evidence="1">
    <location>
        <begin position="76"/>
        <end position="97"/>
    </location>
</feature>